<dbReference type="InterPro" id="IPR036890">
    <property type="entry name" value="HATPase_C_sf"/>
</dbReference>
<dbReference type="InterPro" id="IPR004358">
    <property type="entry name" value="Sig_transdc_His_kin-like_C"/>
</dbReference>
<dbReference type="SUPFAM" id="SSF55785">
    <property type="entry name" value="PYP-like sensor domain (PAS domain)"/>
    <property type="match status" value="6"/>
</dbReference>
<dbReference type="SUPFAM" id="SSF55874">
    <property type="entry name" value="ATPase domain of HSP90 chaperone/DNA topoisomerase II/histidine kinase"/>
    <property type="match status" value="1"/>
</dbReference>
<feature type="domain" description="PAC" evidence="8">
    <location>
        <begin position="707"/>
        <end position="760"/>
    </location>
</feature>
<organism evidence="9 10">
    <name type="scientific">Natronocalculus amylovorans</name>
    <dbReference type="NCBI Taxonomy" id="2917812"/>
    <lineage>
        <taxon>Archaea</taxon>
        <taxon>Methanobacteriati</taxon>
        <taxon>Methanobacteriota</taxon>
        <taxon>Stenosarchaea group</taxon>
        <taxon>Halobacteria</taxon>
        <taxon>Halobacteriales</taxon>
        <taxon>Haloferacaceae</taxon>
        <taxon>Natronocalculus</taxon>
    </lineage>
</organism>
<dbReference type="InterPro" id="IPR003594">
    <property type="entry name" value="HATPase_dom"/>
</dbReference>
<gene>
    <name evidence="9" type="ORF">AArcSt2_13955</name>
</gene>
<dbReference type="Pfam" id="PF13188">
    <property type="entry name" value="PAS_8"/>
    <property type="match status" value="1"/>
</dbReference>
<dbReference type="InterPro" id="IPR035965">
    <property type="entry name" value="PAS-like_dom_sf"/>
</dbReference>
<dbReference type="Gene3D" id="3.30.565.10">
    <property type="entry name" value="Histidine kinase-like ATPase, C-terminal domain"/>
    <property type="match status" value="1"/>
</dbReference>
<keyword evidence="5" id="KW-0418">Kinase</keyword>
<dbReference type="GO" id="GO:0000155">
    <property type="term" value="F:phosphorelay sensor kinase activity"/>
    <property type="evidence" value="ECO:0007669"/>
    <property type="project" value="InterPro"/>
</dbReference>
<accession>A0AAE3FYT2</accession>
<feature type="domain" description="PAS" evidence="7">
    <location>
        <begin position="633"/>
        <end position="704"/>
    </location>
</feature>
<dbReference type="PRINTS" id="PR00344">
    <property type="entry name" value="BCTRLSENSOR"/>
</dbReference>
<dbReference type="InterPro" id="IPR000014">
    <property type="entry name" value="PAS"/>
</dbReference>
<dbReference type="EMBL" id="JAKRVX010000007">
    <property type="protein sequence ID" value="MCL9818042.1"/>
    <property type="molecule type" value="Genomic_DNA"/>
</dbReference>
<dbReference type="Proteomes" id="UP001203207">
    <property type="component" value="Unassembled WGS sequence"/>
</dbReference>
<evidence type="ECO:0000256" key="5">
    <source>
        <dbReference type="ARBA" id="ARBA00022777"/>
    </source>
</evidence>
<evidence type="ECO:0000259" key="6">
    <source>
        <dbReference type="PROSITE" id="PS50109"/>
    </source>
</evidence>
<evidence type="ECO:0000313" key="10">
    <source>
        <dbReference type="Proteomes" id="UP001203207"/>
    </source>
</evidence>
<evidence type="ECO:0000256" key="4">
    <source>
        <dbReference type="ARBA" id="ARBA00022679"/>
    </source>
</evidence>
<dbReference type="Pfam" id="PF13426">
    <property type="entry name" value="PAS_9"/>
    <property type="match status" value="1"/>
</dbReference>
<dbReference type="PANTHER" id="PTHR43304:SF1">
    <property type="entry name" value="PAC DOMAIN-CONTAINING PROTEIN"/>
    <property type="match status" value="1"/>
</dbReference>
<dbReference type="EC" id="2.7.13.3" evidence="2"/>
<comment type="catalytic activity">
    <reaction evidence="1">
        <text>ATP + protein L-histidine = ADP + protein N-phospho-L-histidine.</text>
        <dbReference type="EC" id="2.7.13.3"/>
    </reaction>
</comment>
<evidence type="ECO:0000256" key="3">
    <source>
        <dbReference type="ARBA" id="ARBA00022553"/>
    </source>
</evidence>
<dbReference type="PROSITE" id="PS50112">
    <property type="entry name" value="PAS"/>
    <property type="match status" value="4"/>
</dbReference>
<dbReference type="SMART" id="SM00387">
    <property type="entry name" value="HATPase_c"/>
    <property type="match status" value="1"/>
</dbReference>
<dbReference type="RefSeq" id="WP_250585474.1">
    <property type="nucleotide sequence ID" value="NZ_JAKRVX010000007.1"/>
</dbReference>
<evidence type="ECO:0000313" key="9">
    <source>
        <dbReference type="EMBL" id="MCL9818042.1"/>
    </source>
</evidence>
<dbReference type="InterPro" id="IPR013656">
    <property type="entry name" value="PAS_4"/>
</dbReference>
<dbReference type="NCBIfam" id="TIGR00229">
    <property type="entry name" value="sensory_box"/>
    <property type="match status" value="4"/>
</dbReference>
<feature type="domain" description="PAS" evidence="7">
    <location>
        <begin position="510"/>
        <end position="554"/>
    </location>
</feature>
<reference evidence="9" key="1">
    <citation type="journal article" date="2022" name="Syst. Appl. Microbiol.">
        <title>Natronocalculus amylovorans gen. nov., sp. nov., and Natranaeroarchaeum aerophilus sp. nov., dominant culturable amylolytic natronoarchaea from hypersaline soda lakes in southwestern Siberia.</title>
        <authorList>
            <person name="Sorokin D.Y."/>
            <person name="Elcheninov A.G."/>
            <person name="Khizhniak T.V."/>
            <person name="Koenen M."/>
            <person name="Bale N.J."/>
            <person name="Damste J.S.S."/>
            <person name="Kublanov I.V."/>
        </authorList>
    </citation>
    <scope>NUCLEOTIDE SEQUENCE</scope>
    <source>
        <strain evidence="9">AArc-St2</strain>
    </source>
</reference>
<dbReference type="Pfam" id="PF02518">
    <property type="entry name" value="HATPase_c"/>
    <property type="match status" value="1"/>
</dbReference>
<dbReference type="InterPro" id="IPR001610">
    <property type="entry name" value="PAC"/>
</dbReference>
<dbReference type="CDD" id="cd00082">
    <property type="entry name" value="HisKA"/>
    <property type="match status" value="1"/>
</dbReference>
<feature type="domain" description="Histidine kinase" evidence="6">
    <location>
        <begin position="771"/>
        <end position="975"/>
    </location>
</feature>
<dbReference type="CDD" id="cd00130">
    <property type="entry name" value="PAS"/>
    <property type="match status" value="6"/>
</dbReference>
<evidence type="ECO:0000259" key="8">
    <source>
        <dbReference type="PROSITE" id="PS50113"/>
    </source>
</evidence>
<feature type="domain" description="PAC" evidence="8">
    <location>
        <begin position="457"/>
        <end position="509"/>
    </location>
</feature>
<sequence>MGKDPMDEGIFHTESIFSAALDGSNTGMAILDTEWTYLYANHRYVDVFGYTDEAELLETELTAYLAETSVDQFHSEIVPAVANTGQWNGAVLIQEATDPLRVELSFSRSDTGPILCTIESVRTGADAVETFSRYKSFVNQSPAITTVLDNDGTIQYQSKAVERVLGYDQGALVGDSVYAYIHPDDRKAVKIAVEQNIEDPTRTGSLEFRFQCKNEEWIWLRTVGTNTSTHPPTNGFVASSIKISEEKQRDRELERQNDLFKKTQDIADVGAWEYDCRTESLLWTAKVYDIYGLSTTNEPHSDAAIRSYHPADRQLIEDAFTRAIRDGAQYELTLRLVTAEGETRWVQTRGDPQIEDGEVVRVRGTIQDVTTIIEQKEKTAVAQERLSLALEAANAGAWEWNVQTDDVFWDDSLERLLGLDVGSFDGTVSAFLSYVHPNDIDRVAANVRAAVDKETGFEQEFRFIDDSGEEIWTRTRAQPLFDEDGSIIKYVGIDIDITEQKLYEQSLEKSEKRFRALFEDAPDGIILHDSAGSVYDINQKAAADLGYAKNELFGLSVSDYETDFTNDELRHLWQEMSVGETISLEGHHKRKDGTTFPVEVWINKIDIDGEDRFLAFIRDITERKAYETEIEQTQSQLRQIVDLVPDLIFVKNNDGEYVFANNTTATYYGISTDNIEGKTDFELLSNTEEAEAFRKDDRDVIESGERKEIERETLTTADGDTRILQTTKIPFQLAGVNESALLGYARDVTELKSYEETIETQRDNLEILNKMVRHDIRNDLQIVTAYAEMIKTEIDADTPAQTYIEKILSSARNAVDLTETARNVATVLLQDESDFTSIHLRQAIINEVTDVRNSFADAVVTIEGEIPHVMVRADTMLSSVFRNLLKNAIQHNNNATPEVAISVTTTDEAVSVEIRDNGPGIPDEHKEAIFNEGKKGLESDGTGLGLYLVETLTERYGGTVTVSDNDPVGSVFTVSGLPRT</sequence>
<feature type="domain" description="PAS" evidence="7">
    <location>
        <begin position="382"/>
        <end position="454"/>
    </location>
</feature>
<dbReference type="Gene3D" id="2.10.70.100">
    <property type="match status" value="2"/>
</dbReference>
<keyword evidence="10" id="KW-1185">Reference proteome</keyword>
<proteinExistence type="predicted"/>
<dbReference type="Pfam" id="PF08448">
    <property type="entry name" value="PAS_4"/>
    <property type="match status" value="1"/>
</dbReference>
<dbReference type="InterPro" id="IPR000700">
    <property type="entry name" value="PAS-assoc_C"/>
</dbReference>
<dbReference type="InterPro" id="IPR013655">
    <property type="entry name" value="PAS_fold_3"/>
</dbReference>
<dbReference type="AlphaFoldDB" id="A0AAE3FYT2"/>
<keyword evidence="3" id="KW-0597">Phosphoprotein</keyword>
<evidence type="ECO:0000256" key="1">
    <source>
        <dbReference type="ARBA" id="ARBA00000085"/>
    </source>
</evidence>
<dbReference type="SMART" id="SM00086">
    <property type="entry name" value="PAC"/>
    <property type="match status" value="4"/>
</dbReference>
<feature type="domain" description="PAS" evidence="7">
    <location>
        <begin position="130"/>
        <end position="200"/>
    </location>
</feature>
<dbReference type="Pfam" id="PF08447">
    <property type="entry name" value="PAS_3"/>
    <property type="match status" value="3"/>
</dbReference>
<keyword evidence="4" id="KW-0808">Transferase</keyword>
<dbReference type="PROSITE" id="PS50109">
    <property type="entry name" value="HIS_KIN"/>
    <property type="match status" value="1"/>
</dbReference>
<dbReference type="SMART" id="SM00091">
    <property type="entry name" value="PAS"/>
    <property type="match status" value="6"/>
</dbReference>
<protein>
    <recommendedName>
        <fullName evidence="2">histidine kinase</fullName>
        <ecNumber evidence="2">2.7.13.3</ecNumber>
    </recommendedName>
</protein>
<dbReference type="Gene3D" id="3.30.450.20">
    <property type="entry name" value="PAS domain"/>
    <property type="match status" value="6"/>
</dbReference>
<evidence type="ECO:0000256" key="2">
    <source>
        <dbReference type="ARBA" id="ARBA00012438"/>
    </source>
</evidence>
<reference evidence="9" key="2">
    <citation type="submission" date="2022-02" db="EMBL/GenBank/DDBJ databases">
        <authorList>
            <person name="Elcheninov A.G."/>
            <person name="Sorokin D.Y."/>
            <person name="Kublanov I.V."/>
        </authorList>
    </citation>
    <scope>NUCLEOTIDE SEQUENCE</scope>
    <source>
        <strain evidence="9">AArc-St2</strain>
    </source>
</reference>
<dbReference type="InterPro" id="IPR005467">
    <property type="entry name" value="His_kinase_dom"/>
</dbReference>
<dbReference type="CDD" id="cd00075">
    <property type="entry name" value="HATPase"/>
    <property type="match status" value="1"/>
</dbReference>
<feature type="domain" description="PAC" evidence="8">
    <location>
        <begin position="582"/>
        <end position="632"/>
    </location>
</feature>
<dbReference type="PANTHER" id="PTHR43304">
    <property type="entry name" value="PHYTOCHROME-LIKE PROTEIN CPH1"/>
    <property type="match status" value="1"/>
</dbReference>
<evidence type="ECO:0000259" key="7">
    <source>
        <dbReference type="PROSITE" id="PS50112"/>
    </source>
</evidence>
<name>A0AAE3FYT2_9EURY</name>
<dbReference type="InterPro" id="IPR003661">
    <property type="entry name" value="HisK_dim/P_dom"/>
</dbReference>
<comment type="caution">
    <text evidence="9">The sequence shown here is derived from an EMBL/GenBank/DDBJ whole genome shotgun (WGS) entry which is preliminary data.</text>
</comment>
<dbReference type="PROSITE" id="PS50113">
    <property type="entry name" value="PAC"/>
    <property type="match status" value="3"/>
</dbReference>
<dbReference type="InterPro" id="IPR052162">
    <property type="entry name" value="Sensor_kinase/Photoreceptor"/>
</dbReference>